<protein>
    <submittedName>
        <fullName evidence="2">Uncharacterized protein</fullName>
    </submittedName>
</protein>
<name>A0A484LWI1_9ASTE</name>
<accession>A0A484LWI1</accession>
<feature type="compositionally biased region" description="Polar residues" evidence="1">
    <location>
        <begin position="74"/>
        <end position="83"/>
    </location>
</feature>
<sequence length="83" mass="9704">MNNETVLEAARAKRWMDASWRRNPSPHLSIYTTHARKSRERKQSRELREQSRAAEEKQYRRRCDAGSPPLLRSPGNNLVTDSP</sequence>
<dbReference type="Proteomes" id="UP000595140">
    <property type="component" value="Unassembled WGS sequence"/>
</dbReference>
<reference evidence="2 3" key="1">
    <citation type="submission" date="2018-04" db="EMBL/GenBank/DDBJ databases">
        <authorList>
            <person name="Vogel A."/>
        </authorList>
    </citation>
    <scope>NUCLEOTIDE SEQUENCE [LARGE SCALE GENOMIC DNA]</scope>
</reference>
<organism evidence="2 3">
    <name type="scientific">Cuscuta campestris</name>
    <dbReference type="NCBI Taxonomy" id="132261"/>
    <lineage>
        <taxon>Eukaryota</taxon>
        <taxon>Viridiplantae</taxon>
        <taxon>Streptophyta</taxon>
        <taxon>Embryophyta</taxon>
        <taxon>Tracheophyta</taxon>
        <taxon>Spermatophyta</taxon>
        <taxon>Magnoliopsida</taxon>
        <taxon>eudicotyledons</taxon>
        <taxon>Gunneridae</taxon>
        <taxon>Pentapetalae</taxon>
        <taxon>asterids</taxon>
        <taxon>lamiids</taxon>
        <taxon>Solanales</taxon>
        <taxon>Convolvulaceae</taxon>
        <taxon>Cuscuteae</taxon>
        <taxon>Cuscuta</taxon>
        <taxon>Cuscuta subgen. Grammica</taxon>
        <taxon>Cuscuta sect. Cleistogrammica</taxon>
    </lineage>
</organism>
<dbReference type="AlphaFoldDB" id="A0A484LWI1"/>
<proteinExistence type="predicted"/>
<feature type="compositionally biased region" description="Basic and acidic residues" evidence="1">
    <location>
        <begin position="41"/>
        <end position="64"/>
    </location>
</feature>
<evidence type="ECO:0000256" key="1">
    <source>
        <dbReference type="SAM" id="MobiDB-lite"/>
    </source>
</evidence>
<dbReference type="EMBL" id="OOIL02002214">
    <property type="protein sequence ID" value="VFQ80890.1"/>
    <property type="molecule type" value="Genomic_DNA"/>
</dbReference>
<gene>
    <name evidence="2" type="ORF">CCAM_LOCUS22666</name>
</gene>
<keyword evidence="3" id="KW-1185">Reference proteome</keyword>
<evidence type="ECO:0000313" key="3">
    <source>
        <dbReference type="Proteomes" id="UP000595140"/>
    </source>
</evidence>
<evidence type="ECO:0000313" key="2">
    <source>
        <dbReference type="EMBL" id="VFQ80890.1"/>
    </source>
</evidence>
<feature type="region of interest" description="Disordered" evidence="1">
    <location>
        <begin position="18"/>
        <end position="83"/>
    </location>
</feature>